<name>A0A2N6T7G0_9CORY</name>
<feature type="region of interest" description="Disordered" evidence="1">
    <location>
        <begin position="336"/>
        <end position="370"/>
    </location>
</feature>
<proteinExistence type="predicted"/>
<feature type="compositionally biased region" description="Basic residues" evidence="1">
    <location>
        <begin position="359"/>
        <end position="370"/>
    </location>
</feature>
<dbReference type="RefSeq" id="WP_102723359.1">
    <property type="nucleotide sequence ID" value="NZ_PNHG01000002.1"/>
</dbReference>
<sequence>MIRKLARPMLASVYIADGVNSVTKASEHAKSAEKVAGAVKSVLPAQYASFIPSDPETLAKIGGGVKIGAGSTFALGKAPRLSAALLAGSSVATLLGRNAFWEASNESEKTRQRNGALTNVALLGGVLIAAADTQGKPGLAWRAQDAAKRSKKNTQRALPTQSESEKALKKAGEWFQDTRETVTESAQQAAHQVSDYVDDNKGDWKKVAEKWAGKATDVAHDAADWAEDTYKDLKPSKVQQYKAKRQVKGLIGDVQGRVGDVQGRIEDLQPSALDKFKAKRKVNSVVGDLQDALDDFGPSALDKFKAKRKVKKGAAKAQKTAQNAIDTLQDAFDNLDAAPSRRQKRKLKKKVNKAEKTAKKAVKKAEKKFK</sequence>
<evidence type="ECO:0000313" key="3">
    <source>
        <dbReference type="Proteomes" id="UP000235836"/>
    </source>
</evidence>
<evidence type="ECO:0000313" key="2">
    <source>
        <dbReference type="EMBL" id="PMC65232.1"/>
    </source>
</evidence>
<dbReference type="AlphaFoldDB" id="A0A2N6T7G0"/>
<reference evidence="2 3" key="1">
    <citation type="submission" date="2017-09" db="EMBL/GenBank/DDBJ databases">
        <title>Bacterial strain isolated from the female urinary microbiota.</title>
        <authorList>
            <person name="Thomas-White K."/>
            <person name="Kumar N."/>
            <person name="Forster S."/>
            <person name="Putonti C."/>
            <person name="Lawley T."/>
            <person name="Wolfe A.J."/>
        </authorList>
    </citation>
    <scope>NUCLEOTIDE SEQUENCE [LARGE SCALE GENOMIC DNA]</scope>
    <source>
        <strain evidence="2 3">UMB0792</strain>
    </source>
</reference>
<organism evidence="2 3">
    <name type="scientific">Corynebacterium tuscaniense</name>
    <dbReference type="NCBI Taxonomy" id="302449"/>
    <lineage>
        <taxon>Bacteria</taxon>
        <taxon>Bacillati</taxon>
        <taxon>Actinomycetota</taxon>
        <taxon>Actinomycetes</taxon>
        <taxon>Mycobacteriales</taxon>
        <taxon>Corynebacteriaceae</taxon>
        <taxon>Corynebacterium</taxon>
    </lineage>
</organism>
<comment type="caution">
    <text evidence="2">The sequence shown here is derived from an EMBL/GenBank/DDBJ whole genome shotgun (WGS) entry which is preliminary data.</text>
</comment>
<dbReference type="EMBL" id="PNHG01000002">
    <property type="protein sequence ID" value="PMC65232.1"/>
    <property type="molecule type" value="Genomic_DNA"/>
</dbReference>
<accession>A0A2N6T7G0</accession>
<feature type="compositionally biased region" description="Basic residues" evidence="1">
    <location>
        <begin position="341"/>
        <end position="351"/>
    </location>
</feature>
<protein>
    <submittedName>
        <fullName evidence="2">DoxX family protein</fullName>
    </submittedName>
</protein>
<keyword evidence="3" id="KW-1185">Reference proteome</keyword>
<gene>
    <name evidence="2" type="ORF">CJ203_02120</name>
</gene>
<feature type="region of interest" description="Disordered" evidence="1">
    <location>
        <begin position="146"/>
        <end position="166"/>
    </location>
</feature>
<evidence type="ECO:0000256" key="1">
    <source>
        <dbReference type="SAM" id="MobiDB-lite"/>
    </source>
</evidence>
<dbReference type="Proteomes" id="UP000235836">
    <property type="component" value="Unassembled WGS sequence"/>
</dbReference>